<comment type="caution">
    <text evidence="1">The sequence shown here is derived from an EMBL/GenBank/DDBJ whole genome shotgun (WGS) entry which is preliminary data.</text>
</comment>
<evidence type="ECO:0000313" key="2">
    <source>
        <dbReference type="Proteomes" id="UP000054937"/>
    </source>
</evidence>
<dbReference type="InParanoid" id="A0A0V0QZW7"/>
<accession>A0A0V0QZW7</accession>
<dbReference type="Proteomes" id="UP000054937">
    <property type="component" value="Unassembled WGS sequence"/>
</dbReference>
<sequence>MNDRFLFRLTSLTDLKINFLTAEVIFITGFFSHTPSLYIFELQIPQIELITNKQQLIYYENQFNQQIEQDLQQEKQFDILEIPQTRITFQDNYSIDFQQSQPLTIIKLPFEYIFEQNQINDTEFTQYIKQYMQNQQNFKDCPHFLVQQNQDDKDIFLKCGKCQNGCIKCDQSIQFCQQCVDSNTDSKCNCKHGYYAKQDIQQNNEDELKIQTNQSSNFFDLIN</sequence>
<organism evidence="1 2">
    <name type="scientific">Pseudocohnilembus persalinus</name>
    <name type="common">Ciliate</name>
    <dbReference type="NCBI Taxonomy" id="266149"/>
    <lineage>
        <taxon>Eukaryota</taxon>
        <taxon>Sar</taxon>
        <taxon>Alveolata</taxon>
        <taxon>Ciliophora</taxon>
        <taxon>Intramacronucleata</taxon>
        <taxon>Oligohymenophorea</taxon>
        <taxon>Scuticociliatia</taxon>
        <taxon>Philasterida</taxon>
        <taxon>Pseudocohnilembidae</taxon>
        <taxon>Pseudocohnilembus</taxon>
    </lineage>
</organism>
<dbReference type="AlphaFoldDB" id="A0A0V0QZW7"/>
<keyword evidence="2" id="KW-1185">Reference proteome</keyword>
<gene>
    <name evidence="1" type="ORF">PPERSA_07583</name>
</gene>
<proteinExistence type="predicted"/>
<reference evidence="1 2" key="1">
    <citation type="journal article" date="2015" name="Sci. Rep.">
        <title>Genome of the facultative scuticociliatosis pathogen Pseudocohnilembus persalinus provides insight into its virulence through horizontal gene transfer.</title>
        <authorList>
            <person name="Xiong J."/>
            <person name="Wang G."/>
            <person name="Cheng J."/>
            <person name="Tian M."/>
            <person name="Pan X."/>
            <person name="Warren A."/>
            <person name="Jiang C."/>
            <person name="Yuan D."/>
            <person name="Miao W."/>
        </authorList>
    </citation>
    <scope>NUCLEOTIDE SEQUENCE [LARGE SCALE GENOMIC DNA]</scope>
    <source>
        <strain evidence="1">36N120E</strain>
    </source>
</reference>
<evidence type="ECO:0000313" key="1">
    <source>
        <dbReference type="EMBL" id="KRX07833.1"/>
    </source>
</evidence>
<name>A0A0V0QZW7_PSEPJ</name>
<dbReference type="EMBL" id="LDAU01000080">
    <property type="protein sequence ID" value="KRX07833.1"/>
    <property type="molecule type" value="Genomic_DNA"/>
</dbReference>
<protein>
    <submittedName>
        <fullName evidence="1">Uncharacterized protein</fullName>
    </submittedName>
</protein>